<keyword evidence="3" id="KW-1185">Reference proteome</keyword>
<feature type="region of interest" description="Disordered" evidence="1">
    <location>
        <begin position="36"/>
        <end position="55"/>
    </location>
</feature>
<protein>
    <submittedName>
        <fullName evidence="2">Uncharacterized protein</fullName>
    </submittedName>
</protein>
<evidence type="ECO:0000256" key="1">
    <source>
        <dbReference type="SAM" id="MobiDB-lite"/>
    </source>
</evidence>
<dbReference type="Proteomes" id="UP000320239">
    <property type="component" value="Unassembled WGS sequence"/>
</dbReference>
<gene>
    <name evidence="2" type="ORF">FHX34_104820</name>
</gene>
<proteinExistence type="predicted"/>
<evidence type="ECO:0000313" key="2">
    <source>
        <dbReference type="EMBL" id="TWG14520.1"/>
    </source>
</evidence>
<dbReference type="AlphaFoldDB" id="A0A561VSF8"/>
<feature type="compositionally biased region" description="Basic and acidic residues" evidence="1">
    <location>
        <begin position="40"/>
        <end position="54"/>
    </location>
</feature>
<evidence type="ECO:0000313" key="3">
    <source>
        <dbReference type="Proteomes" id="UP000320239"/>
    </source>
</evidence>
<comment type="caution">
    <text evidence="2">The sequence shown here is derived from an EMBL/GenBank/DDBJ whole genome shotgun (WGS) entry which is preliminary data.</text>
</comment>
<accession>A0A561VSF8</accession>
<dbReference type="OrthoDB" id="4273910at2"/>
<dbReference type="RefSeq" id="WP_145830987.1">
    <property type="nucleotide sequence ID" value="NZ_BOMX01000164.1"/>
</dbReference>
<sequence>MTLTPAWMSPTPDEMPFHCRTCRRALHRRQTPNGVLTFEHPNELRGDTLDHEPRPAPVTEVPDPIIECDFCSSPEALWVYVCADQETETSYVTRRTVNVGDYQRRHYAARTRAVESEQGPLRIWGERWSACDGCAALLEGRELYGLIARVTDAMPPRLIRGRKLMTVRGLLHGHYSTVLETLRPGRGRITARYPVMAWEETPGRVDTGDGTGRQIGQRRKG</sequence>
<reference evidence="2 3" key="1">
    <citation type="submission" date="2019-06" db="EMBL/GenBank/DDBJ databases">
        <title>Sequencing the genomes of 1000 actinobacteria strains.</title>
        <authorList>
            <person name="Klenk H.-P."/>
        </authorList>
    </citation>
    <scope>NUCLEOTIDE SEQUENCE [LARGE SCALE GENOMIC DNA]</scope>
    <source>
        <strain evidence="2 3">DSM 43866</strain>
    </source>
</reference>
<feature type="region of interest" description="Disordered" evidence="1">
    <location>
        <begin position="201"/>
        <end position="221"/>
    </location>
</feature>
<organism evidence="2 3">
    <name type="scientific">Actinoplanes teichomyceticus</name>
    <dbReference type="NCBI Taxonomy" id="1867"/>
    <lineage>
        <taxon>Bacteria</taxon>
        <taxon>Bacillati</taxon>
        <taxon>Actinomycetota</taxon>
        <taxon>Actinomycetes</taxon>
        <taxon>Micromonosporales</taxon>
        <taxon>Micromonosporaceae</taxon>
        <taxon>Actinoplanes</taxon>
    </lineage>
</organism>
<dbReference type="EMBL" id="VIWY01000004">
    <property type="protein sequence ID" value="TWG14520.1"/>
    <property type="molecule type" value="Genomic_DNA"/>
</dbReference>
<name>A0A561VSF8_ACTTI</name>